<dbReference type="RefSeq" id="XP_041218702.1">
    <property type="nucleotide sequence ID" value="XM_041369103.1"/>
</dbReference>
<organism evidence="1 2">
    <name type="scientific">Suillus fuscotomentosus</name>
    <dbReference type="NCBI Taxonomy" id="1912939"/>
    <lineage>
        <taxon>Eukaryota</taxon>
        <taxon>Fungi</taxon>
        <taxon>Dikarya</taxon>
        <taxon>Basidiomycota</taxon>
        <taxon>Agaricomycotina</taxon>
        <taxon>Agaricomycetes</taxon>
        <taxon>Agaricomycetidae</taxon>
        <taxon>Boletales</taxon>
        <taxon>Suillineae</taxon>
        <taxon>Suillaceae</taxon>
        <taxon>Suillus</taxon>
    </lineage>
</organism>
<keyword evidence="2" id="KW-1185">Reference proteome</keyword>
<dbReference type="GeneID" id="64663401"/>
<sequence length="235" mass="26683">MSRTHRFSDGIAASYFTSTYHRVADTYILCSTSCGTVNLFTNHTPGKHILTTSPAQQRKNVESLSFTGKYFRVMPIFGDLRVLETGYLCHNWPVQQLIARHPAFIQQIIDFNMLEGWTSFHPSLHWLLADLLKQIEVSSVHWSSSHGLAVLVMIAQIRAGLWSSLIILDPNTIIISILNRFGLLSFFCGEVKNCPYEGVHLLSMVEELFYVLMTILGERASATKLPFQRAIRHLK</sequence>
<dbReference type="Proteomes" id="UP001195769">
    <property type="component" value="Unassembled WGS sequence"/>
</dbReference>
<accession>A0AAD4HEE5</accession>
<gene>
    <name evidence="1" type="ORF">F5891DRAFT_1208144</name>
</gene>
<evidence type="ECO:0000313" key="2">
    <source>
        <dbReference type="Proteomes" id="UP001195769"/>
    </source>
</evidence>
<proteinExistence type="predicted"/>
<comment type="caution">
    <text evidence="1">The sequence shown here is derived from an EMBL/GenBank/DDBJ whole genome shotgun (WGS) entry which is preliminary data.</text>
</comment>
<reference evidence="1" key="1">
    <citation type="journal article" date="2020" name="New Phytol.">
        <title>Comparative genomics reveals dynamic genome evolution in host specialist ectomycorrhizal fungi.</title>
        <authorList>
            <person name="Lofgren L.A."/>
            <person name="Nguyen N.H."/>
            <person name="Vilgalys R."/>
            <person name="Ruytinx J."/>
            <person name="Liao H.L."/>
            <person name="Branco S."/>
            <person name="Kuo A."/>
            <person name="LaButti K."/>
            <person name="Lipzen A."/>
            <person name="Andreopoulos W."/>
            <person name="Pangilinan J."/>
            <person name="Riley R."/>
            <person name="Hundley H."/>
            <person name="Na H."/>
            <person name="Barry K."/>
            <person name="Grigoriev I.V."/>
            <person name="Stajich J.E."/>
            <person name="Kennedy P.G."/>
        </authorList>
    </citation>
    <scope>NUCLEOTIDE SEQUENCE</scope>
    <source>
        <strain evidence="1">FC203</strain>
    </source>
</reference>
<dbReference type="AlphaFoldDB" id="A0AAD4HEE5"/>
<dbReference type="EMBL" id="JABBWK010000108">
    <property type="protein sequence ID" value="KAG1893126.1"/>
    <property type="molecule type" value="Genomic_DNA"/>
</dbReference>
<name>A0AAD4HEE5_9AGAM</name>
<evidence type="ECO:0000313" key="1">
    <source>
        <dbReference type="EMBL" id="KAG1893126.1"/>
    </source>
</evidence>
<protein>
    <submittedName>
        <fullName evidence="1">Uncharacterized protein</fullName>
    </submittedName>
</protein>